<comment type="caution">
    <text evidence="4">The sequence shown here is derived from an EMBL/GenBank/DDBJ whole genome shotgun (WGS) entry which is preliminary data.</text>
</comment>
<feature type="non-terminal residue" evidence="4">
    <location>
        <position position="1"/>
    </location>
</feature>
<gene>
    <name evidence="4" type="primary">wdr45</name>
    <name evidence="4" type="ORF">TNIN_44291</name>
</gene>
<dbReference type="EMBL" id="BMAV01021264">
    <property type="protein sequence ID" value="GFY75286.1"/>
    <property type="molecule type" value="Genomic_DNA"/>
</dbReference>
<dbReference type="SUPFAM" id="SSF50978">
    <property type="entry name" value="WD40 repeat-like"/>
    <property type="match status" value="1"/>
</dbReference>
<keyword evidence="1" id="KW-0853">WD repeat</keyword>
<dbReference type="Gene3D" id="2.130.10.10">
    <property type="entry name" value="YVTN repeat-like/Quinoprotein amine dehydrogenase"/>
    <property type="match status" value="1"/>
</dbReference>
<evidence type="ECO:0000256" key="1">
    <source>
        <dbReference type="ARBA" id="ARBA00022574"/>
    </source>
</evidence>
<dbReference type="PANTHER" id="PTHR11227">
    <property type="entry name" value="WD-REPEAT PROTEIN INTERACTING WITH PHOSPHOINOSIDES WIPI -RELATED"/>
    <property type="match status" value="1"/>
</dbReference>
<dbReference type="AlphaFoldDB" id="A0A8X6YQP6"/>
<evidence type="ECO:0000256" key="3">
    <source>
        <dbReference type="ARBA" id="ARBA00025740"/>
    </source>
</evidence>
<sequence length="146" mass="16280">MLSPQRKDAFGLFQVSPFPSSERQVLVFPGHYAGSIQIVDLSKMNSEFLTLSQKNKIIPVTRGSDPASLYCINFSCDSDYLCASSDKGTIHIFALKRTYLNKRLTFSSAARWMGSTYVESQWAFANFTVAQECKCICAFGPNSSVY</sequence>
<accession>A0A8X6YQP6</accession>
<evidence type="ECO:0000313" key="5">
    <source>
        <dbReference type="Proteomes" id="UP000886998"/>
    </source>
</evidence>
<protein>
    <submittedName>
        <fullName evidence="4">WD repeat domain phosphoinositide-interacting protein 4</fullName>
    </submittedName>
</protein>
<keyword evidence="5" id="KW-1185">Reference proteome</keyword>
<dbReference type="InterPro" id="IPR048720">
    <property type="entry name" value="PROPPIN"/>
</dbReference>
<evidence type="ECO:0000313" key="4">
    <source>
        <dbReference type="EMBL" id="GFY75286.1"/>
    </source>
</evidence>
<dbReference type="InterPro" id="IPR036322">
    <property type="entry name" value="WD40_repeat_dom_sf"/>
</dbReference>
<dbReference type="InterPro" id="IPR015943">
    <property type="entry name" value="WD40/YVTN_repeat-like_dom_sf"/>
</dbReference>
<keyword evidence="2" id="KW-0677">Repeat</keyword>
<comment type="similarity">
    <text evidence="3">Belongs to the WD repeat PROPPIN family.</text>
</comment>
<organism evidence="4 5">
    <name type="scientific">Trichonephila inaurata madagascariensis</name>
    <dbReference type="NCBI Taxonomy" id="2747483"/>
    <lineage>
        <taxon>Eukaryota</taxon>
        <taxon>Metazoa</taxon>
        <taxon>Ecdysozoa</taxon>
        <taxon>Arthropoda</taxon>
        <taxon>Chelicerata</taxon>
        <taxon>Arachnida</taxon>
        <taxon>Araneae</taxon>
        <taxon>Araneomorphae</taxon>
        <taxon>Entelegynae</taxon>
        <taxon>Araneoidea</taxon>
        <taxon>Nephilidae</taxon>
        <taxon>Trichonephila</taxon>
        <taxon>Trichonephila inaurata</taxon>
    </lineage>
</organism>
<name>A0A8X6YQP6_9ARAC</name>
<proteinExistence type="inferred from homology"/>
<dbReference type="Proteomes" id="UP000886998">
    <property type="component" value="Unassembled WGS sequence"/>
</dbReference>
<reference evidence="4" key="1">
    <citation type="submission" date="2020-08" db="EMBL/GenBank/DDBJ databases">
        <title>Multicomponent nature underlies the extraordinary mechanical properties of spider dragline silk.</title>
        <authorList>
            <person name="Kono N."/>
            <person name="Nakamura H."/>
            <person name="Mori M."/>
            <person name="Yoshida Y."/>
            <person name="Ohtoshi R."/>
            <person name="Malay A.D."/>
            <person name="Moran D.A.P."/>
            <person name="Tomita M."/>
            <person name="Numata K."/>
            <person name="Arakawa K."/>
        </authorList>
    </citation>
    <scope>NUCLEOTIDE SEQUENCE</scope>
</reference>
<dbReference type="OrthoDB" id="1667587at2759"/>
<evidence type="ECO:0000256" key="2">
    <source>
        <dbReference type="ARBA" id="ARBA00022737"/>
    </source>
</evidence>